<keyword evidence="2" id="KW-0238">DNA-binding</keyword>
<dbReference type="PANTHER" id="PTHR30349">
    <property type="entry name" value="PHAGE INTEGRASE-RELATED"/>
    <property type="match status" value="1"/>
</dbReference>
<proteinExistence type="predicted"/>
<dbReference type="PROSITE" id="PS51900">
    <property type="entry name" value="CB"/>
    <property type="match status" value="1"/>
</dbReference>
<keyword evidence="3" id="KW-0233">DNA recombination</keyword>
<keyword evidence="1" id="KW-0229">DNA integration</keyword>
<gene>
    <name evidence="6" type="ORF">MNB_SV-4-514</name>
</gene>
<dbReference type="GO" id="GO:0006310">
    <property type="term" value="P:DNA recombination"/>
    <property type="evidence" value="ECO:0007669"/>
    <property type="project" value="UniProtKB-KW"/>
</dbReference>
<dbReference type="Gene3D" id="1.10.150.130">
    <property type="match status" value="1"/>
</dbReference>
<dbReference type="Pfam" id="PF02899">
    <property type="entry name" value="Phage_int_SAM_1"/>
    <property type="match status" value="1"/>
</dbReference>
<dbReference type="GO" id="GO:0015074">
    <property type="term" value="P:DNA integration"/>
    <property type="evidence" value="ECO:0007669"/>
    <property type="project" value="UniProtKB-KW"/>
</dbReference>
<feature type="domain" description="Core-binding (CB)" evidence="5">
    <location>
        <begin position="4"/>
        <end position="85"/>
    </location>
</feature>
<feature type="domain" description="Tyr recombinase" evidence="4">
    <location>
        <begin position="105"/>
        <end position="271"/>
    </location>
</feature>
<dbReference type="InterPro" id="IPR050090">
    <property type="entry name" value="Tyrosine_recombinase_XerCD"/>
</dbReference>
<dbReference type="PANTHER" id="PTHR30349:SF81">
    <property type="entry name" value="TYROSINE RECOMBINASE XERC"/>
    <property type="match status" value="1"/>
</dbReference>
<reference evidence="6" key="1">
    <citation type="submission" date="2016-10" db="EMBL/GenBank/DDBJ databases">
        <authorList>
            <person name="de Groot N.N."/>
        </authorList>
    </citation>
    <scope>NUCLEOTIDE SEQUENCE</scope>
</reference>
<evidence type="ECO:0000256" key="1">
    <source>
        <dbReference type="ARBA" id="ARBA00022908"/>
    </source>
</evidence>
<evidence type="ECO:0000259" key="4">
    <source>
        <dbReference type="PROSITE" id="PS51898"/>
    </source>
</evidence>
<organism evidence="6">
    <name type="scientific">hydrothermal vent metagenome</name>
    <dbReference type="NCBI Taxonomy" id="652676"/>
    <lineage>
        <taxon>unclassified sequences</taxon>
        <taxon>metagenomes</taxon>
        <taxon>ecological metagenomes</taxon>
    </lineage>
</organism>
<name>A0A1W1EAL7_9ZZZZ</name>
<dbReference type="InterPro" id="IPR011010">
    <property type="entry name" value="DNA_brk_join_enz"/>
</dbReference>
<dbReference type="InterPro" id="IPR013762">
    <property type="entry name" value="Integrase-like_cat_sf"/>
</dbReference>
<dbReference type="InterPro" id="IPR044068">
    <property type="entry name" value="CB"/>
</dbReference>
<evidence type="ECO:0000256" key="3">
    <source>
        <dbReference type="ARBA" id="ARBA00023172"/>
    </source>
</evidence>
<dbReference type="InterPro" id="IPR004107">
    <property type="entry name" value="Integrase_SAM-like_N"/>
</dbReference>
<dbReference type="GO" id="GO:0003677">
    <property type="term" value="F:DNA binding"/>
    <property type="evidence" value="ECO:0007669"/>
    <property type="project" value="UniProtKB-KW"/>
</dbReference>
<dbReference type="EMBL" id="FPIB01000026">
    <property type="protein sequence ID" value="SFV90960.1"/>
    <property type="molecule type" value="Genomic_DNA"/>
</dbReference>
<accession>A0A1W1EAL7</accession>
<protein>
    <submittedName>
        <fullName evidence="6">Tyrosine recombinase XerC</fullName>
    </submittedName>
</protein>
<dbReference type="Gene3D" id="1.10.443.10">
    <property type="entry name" value="Intergrase catalytic core"/>
    <property type="match status" value="1"/>
</dbReference>
<dbReference type="AlphaFoldDB" id="A0A1W1EAL7"/>
<evidence type="ECO:0000256" key="2">
    <source>
        <dbReference type="ARBA" id="ARBA00023125"/>
    </source>
</evidence>
<sequence length="285" mass="32420">MKCEALREWVEDFLAYLLDVRGYSETTVETYEIALGQMASTAHFYEEDGIWVLDLTPFRLKILKNSKKTIVKKLSAVRSFVKYLDDQRQLHIRMIGDEAIKVPQSLPKPIEETYIEEVLSNATIEEQMLITMLYGLGLRISELSGLKLSDIKNGWVEIHGKGNKVRQLPLLSSLQDLLQVYLAQAVPRTYLFEKGNAPLNAAQLRYKLTKCFKAHGIKATPHQLRHSFATHLLDHGARIADVSELLGHETMATTQVYTKLGSVKKMQEYMKAHPLTNSENLSSEE</sequence>
<dbReference type="InterPro" id="IPR002104">
    <property type="entry name" value="Integrase_catalytic"/>
</dbReference>
<dbReference type="SUPFAM" id="SSF56349">
    <property type="entry name" value="DNA breaking-rejoining enzymes"/>
    <property type="match status" value="1"/>
</dbReference>
<evidence type="ECO:0000313" key="6">
    <source>
        <dbReference type="EMBL" id="SFV90960.1"/>
    </source>
</evidence>
<dbReference type="InterPro" id="IPR010998">
    <property type="entry name" value="Integrase_recombinase_N"/>
</dbReference>
<evidence type="ECO:0000259" key="5">
    <source>
        <dbReference type="PROSITE" id="PS51900"/>
    </source>
</evidence>
<dbReference type="PROSITE" id="PS51898">
    <property type="entry name" value="TYR_RECOMBINASE"/>
    <property type="match status" value="1"/>
</dbReference>
<dbReference type="Pfam" id="PF00589">
    <property type="entry name" value="Phage_integrase"/>
    <property type="match status" value="1"/>
</dbReference>